<accession>A0ABQ6M1A6</accession>
<feature type="region of interest" description="Disordered" evidence="1">
    <location>
        <begin position="261"/>
        <end position="280"/>
    </location>
</feature>
<evidence type="ECO:0008006" key="5">
    <source>
        <dbReference type="Google" id="ProtNLM"/>
    </source>
</evidence>
<gene>
    <name evidence="3" type="ORF">MNKW57_24020</name>
</gene>
<feature type="compositionally biased region" description="Polar residues" evidence="1">
    <location>
        <begin position="270"/>
        <end position="279"/>
    </location>
</feature>
<name>A0ABQ6M1A6_9GAMM</name>
<feature type="signal peptide" evidence="2">
    <location>
        <begin position="1"/>
        <end position="20"/>
    </location>
</feature>
<reference evidence="3 4" key="1">
    <citation type="submission" date="2023-04" db="EMBL/GenBank/DDBJ databases">
        <title>Marinobulbifer ophiurae gen. nov., sp. Nov., isolate from tissue of brittle star Ophioplocus japonicus.</title>
        <authorList>
            <person name="Kawano K."/>
            <person name="Sawayama S."/>
            <person name="Nakagawa S."/>
        </authorList>
    </citation>
    <scope>NUCLEOTIDE SEQUENCE [LARGE SCALE GENOMIC DNA]</scope>
    <source>
        <strain evidence="3 4">NKW57</strain>
    </source>
</reference>
<evidence type="ECO:0000313" key="3">
    <source>
        <dbReference type="EMBL" id="GMG88081.1"/>
    </source>
</evidence>
<evidence type="ECO:0000313" key="4">
    <source>
        <dbReference type="Proteomes" id="UP001224392"/>
    </source>
</evidence>
<comment type="caution">
    <text evidence="3">The sequence shown here is derived from an EMBL/GenBank/DDBJ whole genome shotgun (WGS) entry which is preliminary data.</text>
</comment>
<dbReference type="RefSeq" id="WP_434219181.1">
    <property type="nucleotide sequence ID" value="NZ_BSYJ01000005.1"/>
</dbReference>
<evidence type="ECO:0000256" key="2">
    <source>
        <dbReference type="SAM" id="SignalP"/>
    </source>
</evidence>
<organism evidence="3 4">
    <name type="scientific">Biformimicrobium ophioploci</name>
    <dbReference type="NCBI Taxonomy" id="3036711"/>
    <lineage>
        <taxon>Bacteria</taxon>
        <taxon>Pseudomonadati</taxon>
        <taxon>Pseudomonadota</taxon>
        <taxon>Gammaproteobacteria</taxon>
        <taxon>Cellvibrionales</taxon>
        <taxon>Microbulbiferaceae</taxon>
        <taxon>Biformimicrobium</taxon>
    </lineage>
</organism>
<keyword evidence="2" id="KW-0732">Signal</keyword>
<dbReference type="EMBL" id="BSYJ01000005">
    <property type="protein sequence ID" value="GMG88081.1"/>
    <property type="molecule type" value="Genomic_DNA"/>
</dbReference>
<protein>
    <recommendedName>
        <fullName evidence="5">DUF1585 domain-containing protein</fullName>
    </recommendedName>
</protein>
<keyword evidence="4" id="KW-1185">Reference proteome</keyword>
<feature type="chain" id="PRO_5047325957" description="DUF1585 domain-containing protein" evidence="2">
    <location>
        <begin position="21"/>
        <end position="398"/>
    </location>
</feature>
<evidence type="ECO:0000256" key="1">
    <source>
        <dbReference type="SAM" id="MobiDB-lite"/>
    </source>
</evidence>
<dbReference type="Proteomes" id="UP001224392">
    <property type="component" value="Unassembled WGS sequence"/>
</dbReference>
<proteinExistence type="predicted"/>
<sequence length="398" mass="43557">MKKLFLAYILTGFMLQSAQAGPLEQAERIHSRITGIQPSEQVLLDMADQIASGDTQGAAWLAMQNEAFYSVTLKDLATPWTNRDFDVFVPLNDYVATVIGAVRDDRDFRELLSADLVYTADSALGLPAYSASNNDHYAALESGGFSLRDNLVATTQSSVSGLPVSATAGLMTTRAAAKSFFIAGTNRAMFRFTMLNHLCRDMEQLADTSRVPDRVRQDVSRSPGGDSRVYQNNCVGCHSGMDPMAQAFAYYDFSYNPDNDPQGDNGRIDFNTSGNTDPATGTRVKAKYHINSSTFALGFITPDDRWDNYWREGPNMHLGWSAALPGGGNGAKSLGEELANSEAFAQCQVTKVFEQVCIRKPEDAADRTRIAQMTDSFKTSGYRLKQVYADSAVYCAGE</sequence>